<accession>A0ABT2PFX8</accession>
<dbReference type="InterPro" id="IPR011335">
    <property type="entry name" value="Restrct_endonuc-II-like"/>
</dbReference>
<keyword evidence="4" id="KW-1185">Reference proteome</keyword>
<feature type="compositionally biased region" description="Basic and acidic residues" evidence="1">
    <location>
        <begin position="83"/>
        <end position="99"/>
    </location>
</feature>
<dbReference type="RefSeq" id="WP_261607277.1">
    <property type="nucleotide sequence ID" value="NZ_JAODOR010000011.1"/>
</dbReference>
<evidence type="ECO:0000313" key="3">
    <source>
        <dbReference type="EMBL" id="MCT9002743.1"/>
    </source>
</evidence>
<name>A0ABT2PFX8_9MICO</name>
<reference evidence="3 4" key="1">
    <citation type="journal article" date="2024" name="Int. J. Syst. Evol. Microbiol.">
        <title>Microbacterium memoriense sp. nov., a member of the Actinomycetota from marine beach sediment of the north coast of Portugal.</title>
        <authorList>
            <person name="Santos J.D.N.D."/>
            <person name="Klimek D."/>
            <person name="Calusinska M."/>
            <person name="Lobo-da-Cunha A."/>
            <person name="Catita J."/>
            <person name="Goncalves H."/>
            <person name="Gonzalez I."/>
            <person name="Lage O.M."/>
        </authorList>
    </citation>
    <scope>NUCLEOTIDE SEQUENCE [LARGE SCALE GENOMIC DNA]</scope>
    <source>
        <strain evidence="3 4">PMIC_1C1B</strain>
    </source>
</reference>
<dbReference type="Proteomes" id="UP001300496">
    <property type="component" value="Unassembled WGS sequence"/>
</dbReference>
<gene>
    <name evidence="3" type="ORF">N4R40_10245</name>
</gene>
<feature type="domain" description="DUF559" evidence="2">
    <location>
        <begin position="219"/>
        <end position="270"/>
    </location>
</feature>
<dbReference type="EMBL" id="JAODOR010000011">
    <property type="protein sequence ID" value="MCT9002743.1"/>
    <property type="molecule type" value="Genomic_DNA"/>
</dbReference>
<keyword evidence="3" id="KW-0378">Hydrolase</keyword>
<proteinExistence type="predicted"/>
<protein>
    <submittedName>
        <fullName evidence="3">Endonuclease domain-containing protein</fullName>
    </submittedName>
</protein>
<dbReference type="GO" id="GO:0004519">
    <property type="term" value="F:endonuclease activity"/>
    <property type="evidence" value="ECO:0007669"/>
    <property type="project" value="UniProtKB-KW"/>
</dbReference>
<dbReference type="SUPFAM" id="SSF52980">
    <property type="entry name" value="Restriction endonuclease-like"/>
    <property type="match status" value="1"/>
</dbReference>
<dbReference type="InterPro" id="IPR007569">
    <property type="entry name" value="DUF559"/>
</dbReference>
<dbReference type="Pfam" id="PF04480">
    <property type="entry name" value="DUF559"/>
    <property type="match status" value="1"/>
</dbReference>
<evidence type="ECO:0000313" key="4">
    <source>
        <dbReference type="Proteomes" id="UP001300496"/>
    </source>
</evidence>
<dbReference type="Gene3D" id="3.40.960.10">
    <property type="entry name" value="VSR Endonuclease"/>
    <property type="match status" value="1"/>
</dbReference>
<comment type="caution">
    <text evidence="3">The sequence shown here is derived from an EMBL/GenBank/DDBJ whole genome shotgun (WGS) entry which is preliminary data.</text>
</comment>
<keyword evidence="3" id="KW-0255">Endonuclease</keyword>
<organism evidence="3 4">
    <name type="scientific">Microbacterium memoriense</name>
    <dbReference type="NCBI Taxonomy" id="2978350"/>
    <lineage>
        <taxon>Bacteria</taxon>
        <taxon>Bacillati</taxon>
        <taxon>Actinomycetota</taxon>
        <taxon>Actinomycetes</taxon>
        <taxon>Micrococcales</taxon>
        <taxon>Microbacteriaceae</taxon>
        <taxon>Microbacterium</taxon>
    </lineage>
</organism>
<evidence type="ECO:0000256" key="1">
    <source>
        <dbReference type="SAM" id="MobiDB-lite"/>
    </source>
</evidence>
<keyword evidence="3" id="KW-0540">Nuclease</keyword>
<sequence length="281" mass="31251">MTPDYMTRAEILAQGQTRRSIQAAVRSGGLIHVRRDRYLPEGSEDIFVRALRVGGRLTCLSLLALFGVFVLENRRLHVHINPRDGRLRSPSNRKERLDPGSRSGPVIHWTQPLEHPGLSCAVGILDALVHAVCCQTPRAAVATLDSALHLGLITHLQLREVFAALPARFRVLETLVDGRAESGPESLVRLMARVLGCDIRLQVSFDGIGRVDLLLDGWLVVECDSKEFHASWQQQVRDRERDLALAALGYSTLRLTAAKIMYRPDEVLAALRGLVLSRRPV</sequence>
<feature type="region of interest" description="Disordered" evidence="1">
    <location>
        <begin position="83"/>
        <end position="105"/>
    </location>
</feature>
<evidence type="ECO:0000259" key="2">
    <source>
        <dbReference type="Pfam" id="PF04480"/>
    </source>
</evidence>